<proteinExistence type="predicted"/>
<dbReference type="InterPro" id="IPR026444">
    <property type="entry name" value="Secre_tail"/>
</dbReference>
<keyword evidence="3" id="KW-0325">Glycoprotein</keyword>
<evidence type="ECO:0000256" key="1">
    <source>
        <dbReference type="ARBA" id="ARBA00022729"/>
    </source>
</evidence>
<evidence type="ECO:0000259" key="5">
    <source>
        <dbReference type="Pfam" id="PF18962"/>
    </source>
</evidence>
<dbReference type="PANTHER" id="PTHR36220:SF1">
    <property type="entry name" value="GAMMA TUBULIN COMPLEX COMPONENT C-TERMINAL DOMAIN-CONTAINING PROTEIN"/>
    <property type="match status" value="1"/>
</dbReference>
<evidence type="ECO:0000256" key="3">
    <source>
        <dbReference type="ARBA" id="ARBA00023180"/>
    </source>
</evidence>
<dbReference type="SUPFAM" id="SSF50965">
    <property type="entry name" value="Galactose oxidase, central domain"/>
    <property type="match status" value="1"/>
</dbReference>
<dbReference type="InterPro" id="IPR028994">
    <property type="entry name" value="Integrin_alpha_N"/>
</dbReference>
<dbReference type="NCBIfam" id="TIGR04183">
    <property type="entry name" value="Por_Secre_tail"/>
    <property type="match status" value="1"/>
</dbReference>
<dbReference type="PANTHER" id="PTHR36220">
    <property type="entry name" value="UNNAMED PRODUCT"/>
    <property type="match status" value="1"/>
</dbReference>
<gene>
    <name evidence="6" type="ORF">QNI19_34440</name>
</gene>
<dbReference type="PROSITE" id="PS51470">
    <property type="entry name" value="FG_GAP"/>
    <property type="match status" value="1"/>
</dbReference>
<keyword evidence="1" id="KW-0732">Signal</keyword>
<dbReference type="InterPro" id="IPR013517">
    <property type="entry name" value="FG-GAP"/>
</dbReference>
<dbReference type="Gene3D" id="2.60.120.430">
    <property type="entry name" value="Galactose-binding lectin"/>
    <property type="match status" value="1"/>
</dbReference>
<protein>
    <submittedName>
        <fullName evidence="6">Malectin domain-containing carbohydrate-binding protein</fullName>
    </submittedName>
</protein>
<comment type="caution">
    <text evidence="6">The sequence shown here is derived from an EMBL/GenBank/DDBJ whole genome shotgun (WGS) entry which is preliminary data.</text>
</comment>
<feature type="domain" description="Malectin" evidence="4">
    <location>
        <begin position="549"/>
        <end position="681"/>
    </location>
</feature>
<dbReference type="Pfam" id="PF11721">
    <property type="entry name" value="Malectin"/>
    <property type="match status" value="1"/>
</dbReference>
<dbReference type="SUPFAM" id="SSF49785">
    <property type="entry name" value="Galactose-binding domain-like"/>
    <property type="match status" value="1"/>
</dbReference>
<dbReference type="InterPro" id="IPR013519">
    <property type="entry name" value="Int_alpha_beta-p"/>
</dbReference>
<dbReference type="Proteomes" id="UP001228581">
    <property type="component" value="Unassembled WGS sequence"/>
</dbReference>
<name>A0ABT7CWE0_9BACT</name>
<organism evidence="6 7">
    <name type="scientific">Xanthocytophaga flava</name>
    <dbReference type="NCBI Taxonomy" id="3048013"/>
    <lineage>
        <taxon>Bacteria</taxon>
        <taxon>Pseudomonadati</taxon>
        <taxon>Bacteroidota</taxon>
        <taxon>Cytophagia</taxon>
        <taxon>Cytophagales</taxon>
        <taxon>Rhodocytophagaceae</taxon>
        <taxon>Xanthocytophaga</taxon>
    </lineage>
</organism>
<feature type="domain" description="Secretion system C-terminal sorting" evidence="5">
    <location>
        <begin position="720"/>
        <end position="793"/>
    </location>
</feature>
<dbReference type="RefSeq" id="WP_314004269.1">
    <property type="nucleotide sequence ID" value="NZ_JASJOT010000040.1"/>
</dbReference>
<dbReference type="InterPro" id="IPR011043">
    <property type="entry name" value="Gal_Oxase/kelch_b-propeller"/>
</dbReference>
<dbReference type="Pfam" id="PF18962">
    <property type="entry name" value="Por_Secre_tail"/>
    <property type="match status" value="1"/>
</dbReference>
<dbReference type="Pfam" id="PF14312">
    <property type="entry name" value="FG-GAP_2"/>
    <property type="match status" value="4"/>
</dbReference>
<keyword evidence="2" id="KW-0677">Repeat</keyword>
<reference evidence="6 7" key="1">
    <citation type="submission" date="2023-05" db="EMBL/GenBank/DDBJ databases">
        <authorList>
            <person name="Zhang X."/>
        </authorList>
    </citation>
    <scope>NUCLEOTIDE SEQUENCE [LARGE SCALE GENOMIC DNA]</scope>
    <source>
        <strain evidence="6 7">DM2B3-1</strain>
    </source>
</reference>
<evidence type="ECO:0000259" key="4">
    <source>
        <dbReference type="Pfam" id="PF11721"/>
    </source>
</evidence>
<accession>A0ABT7CWE0</accession>
<sequence>MDLSTNTPITGKSRSGAYFQSKLHLSLLKCNWIGHGCLWLFVCLFALVSTRGQITPSPQLTAKLKAISPVQYDGFGNSIATDGNTMVTSNSRGAVYVFNLVNGSWSQTAKLAYSESIQDLFGFSIAVSGDRIVVGAPRRGNNRGAAYVYTRTNGTWSQTAKLIADDGKTNDMFGSSVAIEGTSIVVGAVHLFHQTVPGAAYVYSLNNGSWTQQAKLTAGEAGDNFGISVALQATTILVGASGTDATRQTDRGVVYVYTLTNGTWTQAARLLSADGKGGDEFGSKLVLNGNTFAASAQQADINSISNQGAVYVFNLVNGSWSQTAKLIADDGKLVDYADGFFGSSLALDGLTVSVIYNRKGVYIYTFNGSHWKQTDKLIKLSNKYRSVALKNNTLLAGSPEDTGDFTNEGAVYVYKMQQFTLPTPDTLSVALNQQLTDNQTAVLDLSWTDITGESGYILESISNSGESFRDFEIGPPLTRDTLPANTSNYLFHIRRGLADSARSFRLYAFHSDSNADTVHIDSLSSYTNVVRTIVPVQSQDLPPVSIPFRMDCGAGRTVITGGYTFAPDQYFTGSSTPRYFPNSGDIAGTTNDIVYQTIRSGDSFSYHIPITNGSYQVTLNFAEVYFTEHNRRSFSVNIESGVPEMIQFDAVTAAGGANRAVSRYFPVTVNDGILSIVFTSWISKAMISAIQITPIPANPSARVDDQEQATDPLAGSLIAYPNPFANQLTVSLAAPQTGKVTLSLIDRLGRIVYRQVLTVNDQQMEVGLGDAFVPSGLYLLQVTDNAGRQQAVKVVRQ</sequence>
<dbReference type="Gene3D" id="2.130.10.130">
    <property type="entry name" value="Integrin alpha, N-terminal"/>
    <property type="match status" value="2"/>
</dbReference>
<dbReference type="SMART" id="SM00191">
    <property type="entry name" value="Int_alpha"/>
    <property type="match status" value="4"/>
</dbReference>
<evidence type="ECO:0000313" key="6">
    <source>
        <dbReference type="EMBL" id="MDJ1498093.1"/>
    </source>
</evidence>
<dbReference type="EMBL" id="JASJOT010000040">
    <property type="protein sequence ID" value="MDJ1498093.1"/>
    <property type="molecule type" value="Genomic_DNA"/>
</dbReference>
<dbReference type="InterPro" id="IPR008979">
    <property type="entry name" value="Galactose-bd-like_sf"/>
</dbReference>
<dbReference type="InterPro" id="IPR021720">
    <property type="entry name" value="Malectin_dom"/>
</dbReference>
<evidence type="ECO:0000313" key="7">
    <source>
        <dbReference type="Proteomes" id="UP001228581"/>
    </source>
</evidence>
<evidence type="ECO:0000256" key="2">
    <source>
        <dbReference type="ARBA" id="ARBA00022737"/>
    </source>
</evidence>
<keyword evidence="7" id="KW-1185">Reference proteome</keyword>